<keyword evidence="2" id="KW-0732">Signal</keyword>
<evidence type="ECO:0000256" key="1">
    <source>
        <dbReference type="SAM" id="MobiDB-lite"/>
    </source>
</evidence>
<name>A0ABU8KY09_9HYPH</name>
<dbReference type="EMBL" id="JAPYKS010000009">
    <property type="protein sequence ID" value="MEI9409854.1"/>
    <property type="molecule type" value="Genomic_DNA"/>
</dbReference>
<accession>A0ABU8KY09</accession>
<gene>
    <name evidence="3" type="ORF">O7A60_13860</name>
</gene>
<comment type="caution">
    <text evidence="3">The sequence shown here is derived from an EMBL/GenBank/DDBJ whole genome shotgun (WGS) entry which is preliminary data.</text>
</comment>
<evidence type="ECO:0000256" key="2">
    <source>
        <dbReference type="SAM" id="SignalP"/>
    </source>
</evidence>
<feature type="chain" id="PRO_5047142209" evidence="2">
    <location>
        <begin position="16"/>
        <end position="83"/>
    </location>
</feature>
<evidence type="ECO:0000313" key="3">
    <source>
        <dbReference type="EMBL" id="MEI9409854.1"/>
    </source>
</evidence>
<organism evidence="3 4">
    <name type="scientific">Mesorhizobium salmacidum</name>
    <dbReference type="NCBI Taxonomy" id="3015171"/>
    <lineage>
        <taxon>Bacteria</taxon>
        <taxon>Pseudomonadati</taxon>
        <taxon>Pseudomonadota</taxon>
        <taxon>Alphaproteobacteria</taxon>
        <taxon>Hyphomicrobiales</taxon>
        <taxon>Phyllobacteriaceae</taxon>
        <taxon>Mesorhizobium</taxon>
    </lineage>
</organism>
<keyword evidence="4" id="KW-1185">Reference proteome</keyword>
<dbReference type="Proteomes" id="UP001387293">
    <property type="component" value="Unassembled WGS sequence"/>
</dbReference>
<protein>
    <submittedName>
        <fullName evidence="3">Uncharacterized protein</fullName>
    </submittedName>
</protein>
<evidence type="ECO:0000313" key="4">
    <source>
        <dbReference type="Proteomes" id="UP001387293"/>
    </source>
</evidence>
<reference evidence="3 4" key="1">
    <citation type="submission" date="2022-12" db="EMBL/GenBank/DDBJ databases">
        <authorList>
            <person name="Muema E."/>
        </authorList>
    </citation>
    <scope>NUCLEOTIDE SEQUENCE [LARGE SCALE GENOMIC DNA]</scope>
    <source>
        <strain evidence="4">1326</strain>
    </source>
</reference>
<feature type="region of interest" description="Disordered" evidence="1">
    <location>
        <begin position="36"/>
        <end position="56"/>
    </location>
</feature>
<feature type="signal peptide" evidence="2">
    <location>
        <begin position="1"/>
        <end position="15"/>
    </location>
</feature>
<sequence>MVLAIVGLASSSALADDASSSAQRSALPGVAGDYRIAKPAPVPEPDDAFPSSGNGQFKIGNTDVRISGSITVDVGVGGIKPPR</sequence>
<proteinExistence type="predicted"/>